<dbReference type="InterPro" id="IPR040256">
    <property type="entry name" value="At4g02000-like"/>
</dbReference>
<evidence type="ECO:0000313" key="2">
    <source>
        <dbReference type="EMBL" id="GEU82979.1"/>
    </source>
</evidence>
<gene>
    <name evidence="2" type="ORF">Tci_054957</name>
</gene>
<feature type="domain" description="DUF4283" evidence="1">
    <location>
        <begin position="123"/>
        <end position="186"/>
    </location>
</feature>
<dbReference type="AlphaFoldDB" id="A0A6L2NBJ8"/>
<dbReference type="EMBL" id="BKCJ010008590">
    <property type="protein sequence ID" value="GEU82979.1"/>
    <property type="molecule type" value="Genomic_DNA"/>
</dbReference>
<dbReference type="InterPro" id="IPR025558">
    <property type="entry name" value="DUF4283"/>
</dbReference>
<sequence length="310" mass="34679">MTKFWTLCQTARLKSMITRANVDCLSIRSPHISCKEVFITFLDSHKIGVSFLCRESGLNVLGYEARVFESKVGGFGRGVKEKQSSMANKLAGVSKDDNTVHDVGTLNEVTLNSAKKERVAYTVVANYVRNTWGKYGLVRSMFCSSIELFSFQFSSIDGLYTMLENGPWFIQNHLLILKKWHPDENLLKEDVSIVLVWVKLYGVPVTAFIEDGLSAITTKLGRAITHAMSDLSMSGNLLGVRLATSSGSSFMNIDNDGEFASNTPIGFQQVVKMEVIKVVVLIARWNNRGNPNNDDYDPYDDDMYENHDLS</sequence>
<protein>
    <recommendedName>
        <fullName evidence="1">DUF4283 domain-containing protein</fullName>
    </recommendedName>
</protein>
<dbReference type="PANTHER" id="PTHR31286:SF99">
    <property type="entry name" value="DUF4283 DOMAIN-CONTAINING PROTEIN"/>
    <property type="match status" value="1"/>
</dbReference>
<accession>A0A6L2NBJ8</accession>
<proteinExistence type="predicted"/>
<reference evidence="2" key="1">
    <citation type="journal article" date="2019" name="Sci. Rep.">
        <title>Draft genome of Tanacetum cinerariifolium, the natural source of mosquito coil.</title>
        <authorList>
            <person name="Yamashiro T."/>
            <person name="Shiraishi A."/>
            <person name="Satake H."/>
            <person name="Nakayama K."/>
        </authorList>
    </citation>
    <scope>NUCLEOTIDE SEQUENCE</scope>
</reference>
<name>A0A6L2NBJ8_TANCI</name>
<dbReference type="Pfam" id="PF14111">
    <property type="entry name" value="DUF4283"/>
    <property type="match status" value="1"/>
</dbReference>
<evidence type="ECO:0000259" key="1">
    <source>
        <dbReference type="Pfam" id="PF14111"/>
    </source>
</evidence>
<organism evidence="2">
    <name type="scientific">Tanacetum cinerariifolium</name>
    <name type="common">Dalmatian daisy</name>
    <name type="synonym">Chrysanthemum cinerariifolium</name>
    <dbReference type="NCBI Taxonomy" id="118510"/>
    <lineage>
        <taxon>Eukaryota</taxon>
        <taxon>Viridiplantae</taxon>
        <taxon>Streptophyta</taxon>
        <taxon>Embryophyta</taxon>
        <taxon>Tracheophyta</taxon>
        <taxon>Spermatophyta</taxon>
        <taxon>Magnoliopsida</taxon>
        <taxon>eudicotyledons</taxon>
        <taxon>Gunneridae</taxon>
        <taxon>Pentapetalae</taxon>
        <taxon>asterids</taxon>
        <taxon>campanulids</taxon>
        <taxon>Asterales</taxon>
        <taxon>Asteraceae</taxon>
        <taxon>Asteroideae</taxon>
        <taxon>Anthemideae</taxon>
        <taxon>Anthemidinae</taxon>
        <taxon>Tanacetum</taxon>
    </lineage>
</organism>
<comment type="caution">
    <text evidence="2">The sequence shown here is derived from an EMBL/GenBank/DDBJ whole genome shotgun (WGS) entry which is preliminary data.</text>
</comment>
<dbReference type="PANTHER" id="PTHR31286">
    <property type="entry name" value="GLYCINE-RICH CELL WALL STRUCTURAL PROTEIN 1.8-LIKE"/>
    <property type="match status" value="1"/>
</dbReference>